<dbReference type="PROSITE" id="PS50850">
    <property type="entry name" value="MFS"/>
    <property type="match status" value="1"/>
</dbReference>
<feature type="transmembrane region" description="Helical" evidence="5">
    <location>
        <begin position="143"/>
        <end position="168"/>
    </location>
</feature>
<evidence type="ECO:0000256" key="2">
    <source>
        <dbReference type="ARBA" id="ARBA00022692"/>
    </source>
</evidence>
<evidence type="ECO:0000259" key="6">
    <source>
        <dbReference type="PROSITE" id="PS50850"/>
    </source>
</evidence>
<dbReference type="Gene3D" id="1.20.1720.10">
    <property type="entry name" value="Multidrug resistance protein D"/>
    <property type="match status" value="1"/>
</dbReference>
<dbReference type="InterPro" id="IPR020846">
    <property type="entry name" value="MFS_dom"/>
</dbReference>
<dbReference type="Proteomes" id="UP000070409">
    <property type="component" value="Unassembled WGS sequence"/>
</dbReference>
<keyword evidence="8" id="KW-1185">Reference proteome</keyword>
<feature type="transmembrane region" description="Helical" evidence="5">
    <location>
        <begin position="84"/>
        <end position="102"/>
    </location>
</feature>
<gene>
    <name evidence="7" type="ORF">AXK61_17670</name>
</gene>
<protein>
    <submittedName>
        <fullName evidence="7">Multidrug transporter</fullName>
    </submittedName>
</protein>
<feature type="transmembrane region" description="Helical" evidence="5">
    <location>
        <begin position="208"/>
        <end position="228"/>
    </location>
</feature>
<reference evidence="7 8" key="1">
    <citation type="submission" date="2016-02" db="EMBL/GenBank/DDBJ databases">
        <authorList>
            <person name="Teng J.L."/>
            <person name="Tang Y."/>
            <person name="Huang Y."/>
            <person name="Guo F."/>
            <person name="Wei W."/>
            <person name="Chen J.H."/>
            <person name="Wong S.Y."/>
            <person name="Lau S.K."/>
            <person name="Woo P.C."/>
        </authorList>
    </citation>
    <scope>NUCLEOTIDE SEQUENCE [LARGE SCALE GENOMIC DNA]</scope>
    <source>
        <strain evidence="7 8">JCM 13375</strain>
    </source>
</reference>
<evidence type="ECO:0000313" key="8">
    <source>
        <dbReference type="Proteomes" id="UP000070409"/>
    </source>
</evidence>
<feature type="transmembrane region" description="Helical" evidence="5">
    <location>
        <begin position="265"/>
        <end position="289"/>
    </location>
</feature>
<sequence>MRNGGTAPPGPRGRARWEVLVCCLAGFATLLDSGAVAVSLPALRAQLDATPGQTQWVLAAYSLGFGLALVPAGRLGDVLGRRRLFLGGVAVFSSSALVSALADGAWQVVAARLLQGVAAGVISSQVLGIIADRFTGVLRARALAAYGVAIGLAGVAGPVTGGLVLGLAGEETGWRWALALNVPFGVLALVGAAVFLRRDGAPRGAARFDLVGLALLAAAVLLVLVPLVARLGAVGAAACVVAAGVIVVLLVRWERGYARRGGTPVLVPELLAARGFTLGAGVATFYFGAALSANTVLTMYLIERQGLSALHAALVLVGGGLAMAASSGVGWRVAARFGRATVVWALVAEAVIVVAYVSAVGVLSGPGVLIVVAALSTASGVASGLVDAPNRALTLEYAPPAANGVAAGFLQLVQRLSATVALTATSGLYLARPHDAGGLVLALALCLAMFVAGLGCAVLDARRRATRPSSAEHQVTKLTVQPAP</sequence>
<keyword evidence="2 5" id="KW-0812">Transmembrane</keyword>
<dbReference type="InterPro" id="IPR011701">
    <property type="entry name" value="MFS"/>
</dbReference>
<name>A0A137ZM53_9ACTN</name>
<evidence type="ECO:0000313" key="7">
    <source>
        <dbReference type="EMBL" id="KXO99260.1"/>
    </source>
</evidence>
<accession>A0A137ZM53</accession>
<evidence type="ECO:0000256" key="4">
    <source>
        <dbReference type="ARBA" id="ARBA00023136"/>
    </source>
</evidence>
<keyword evidence="3 5" id="KW-1133">Transmembrane helix</keyword>
<dbReference type="EMBL" id="LSRE01000010">
    <property type="protein sequence ID" value="KXO99260.1"/>
    <property type="molecule type" value="Genomic_DNA"/>
</dbReference>
<comment type="subcellular location">
    <subcellularLocation>
        <location evidence="1">Cell membrane</location>
        <topology evidence="1">Multi-pass membrane protein</topology>
    </subcellularLocation>
</comment>
<feature type="transmembrane region" description="Helical" evidence="5">
    <location>
        <begin position="234"/>
        <end position="253"/>
    </location>
</feature>
<comment type="caution">
    <text evidence="7">The sequence shown here is derived from an EMBL/GenBank/DDBJ whole genome shotgun (WGS) entry which is preliminary data.</text>
</comment>
<keyword evidence="4 5" id="KW-0472">Membrane</keyword>
<evidence type="ECO:0000256" key="5">
    <source>
        <dbReference type="SAM" id="Phobius"/>
    </source>
</evidence>
<dbReference type="PANTHER" id="PTHR42718:SF39">
    <property type="entry name" value="ACTINORHODIN TRANSPORTER-RELATED"/>
    <property type="match status" value="1"/>
</dbReference>
<feature type="transmembrane region" description="Helical" evidence="5">
    <location>
        <begin position="108"/>
        <end position="131"/>
    </location>
</feature>
<dbReference type="InterPro" id="IPR036259">
    <property type="entry name" value="MFS_trans_sf"/>
</dbReference>
<organism evidence="7 8">
    <name type="scientific">Tsukamurella pseudospumae</name>
    <dbReference type="NCBI Taxonomy" id="239498"/>
    <lineage>
        <taxon>Bacteria</taxon>
        <taxon>Bacillati</taxon>
        <taxon>Actinomycetota</taxon>
        <taxon>Actinomycetes</taxon>
        <taxon>Mycobacteriales</taxon>
        <taxon>Tsukamurellaceae</taxon>
        <taxon>Tsukamurella</taxon>
    </lineage>
</organism>
<proteinExistence type="predicted"/>
<dbReference type="PANTHER" id="PTHR42718">
    <property type="entry name" value="MAJOR FACILITATOR SUPERFAMILY MULTIDRUG TRANSPORTER MFSC"/>
    <property type="match status" value="1"/>
</dbReference>
<dbReference type="Gene3D" id="1.20.1250.20">
    <property type="entry name" value="MFS general substrate transporter like domains"/>
    <property type="match status" value="1"/>
</dbReference>
<feature type="transmembrane region" description="Helical" evidence="5">
    <location>
        <begin position="53"/>
        <end position="72"/>
    </location>
</feature>
<feature type="transmembrane region" description="Helical" evidence="5">
    <location>
        <begin position="343"/>
        <end position="362"/>
    </location>
</feature>
<dbReference type="CDD" id="cd17321">
    <property type="entry name" value="MFS_MMR_MDR_like"/>
    <property type="match status" value="1"/>
</dbReference>
<dbReference type="Pfam" id="PF07690">
    <property type="entry name" value="MFS_1"/>
    <property type="match status" value="1"/>
</dbReference>
<feature type="transmembrane region" description="Helical" evidence="5">
    <location>
        <begin position="309"/>
        <end position="331"/>
    </location>
</feature>
<feature type="transmembrane region" description="Helical" evidence="5">
    <location>
        <begin position="174"/>
        <end position="196"/>
    </location>
</feature>
<dbReference type="RefSeq" id="WP_068744739.1">
    <property type="nucleotide sequence ID" value="NZ_LSRE01000010.1"/>
</dbReference>
<feature type="transmembrane region" description="Helical" evidence="5">
    <location>
        <begin position="436"/>
        <end position="459"/>
    </location>
</feature>
<evidence type="ECO:0000256" key="1">
    <source>
        <dbReference type="ARBA" id="ARBA00004651"/>
    </source>
</evidence>
<dbReference type="SUPFAM" id="SSF103473">
    <property type="entry name" value="MFS general substrate transporter"/>
    <property type="match status" value="1"/>
</dbReference>
<dbReference type="PRINTS" id="PR01036">
    <property type="entry name" value="TCRTETB"/>
</dbReference>
<evidence type="ECO:0000256" key="3">
    <source>
        <dbReference type="ARBA" id="ARBA00022989"/>
    </source>
</evidence>
<feature type="domain" description="Major facilitator superfamily (MFS) profile" evidence="6">
    <location>
        <begin position="18"/>
        <end position="464"/>
    </location>
</feature>